<evidence type="ECO:0000256" key="1">
    <source>
        <dbReference type="ARBA" id="ARBA00004141"/>
    </source>
</evidence>
<evidence type="ECO:0000313" key="7">
    <source>
        <dbReference type="EMBL" id="MDJ1171821.1"/>
    </source>
</evidence>
<feature type="transmembrane region" description="Helical" evidence="5">
    <location>
        <begin position="108"/>
        <end position="128"/>
    </location>
</feature>
<keyword evidence="2 5" id="KW-0812">Transmembrane</keyword>
<evidence type="ECO:0000256" key="3">
    <source>
        <dbReference type="ARBA" id="ARBA00022989"/>
    </source>
</evidence>
<dbReference type="Proteomes" id="UP001235303">
    <property type="component" value="Unassembled WGS sequence"/>
</dbReference>
<dbReference type="InterPro" id="IPR058533">
    <property type="entry name" value="Cation_efflux_TM"/>
</dbReference>
<accession>A0ABT7AY62</accession>
<keyword evidence="8" id="KW-1185">Reference proteome</keyword>
<name>A0ABT7AY62_9CYAN</name>
<dbReference type="PANTHER" id="PTHR11562">
    <property type="entry name" value="CATION EFFLUX PROTEIN/ ZINC TRANSPORTER"/>
    <property type="match status" value="1"/>
</dbReference>
<feature type="domain" description="Cation efflux protein transmembrane" evidence="6">
    <location>
        <begin position="20"/>
        <end position="193"/>
    </location>
</feature>
<keyword evidence="3 5" id="KW-1133">Transmembrane helix</keyword>
<dbReference type="EMBL" id="JAQOSP010000129">
    <property type="protein sequence ID" value="MDJ1171821.1"/>
    <property type="molecule type" value="Genomic_DNA"/>
</dbReference>
<feature type="transmembrane region" description="Helical" evidence="5">
    <location>
        <begin position="149"/>
        <end position="166"/>
    </location>
</feature>
<feature type="transmembrane region" description="Helical" evidence="5">
    <location>
        <begin position="21"/>
        <end position="47"/>
    </location>
</feature>
<dbReference type="Gene3D" id="1.20.1510.10">
    <property type="entry name" value="Cation efflux protein transmembrane domain"/>
    <property type="match status" value="1"/>
</dbReference>
<feature type="transmembrane region" description="Helical" evidence="5">
    <location>
        <begin position="53"/>
        <end position="69"/>
    </location>
</feature>
<comment type="subcellular location">
    <subcellularLocation>
        <location evidence="1">Membrane</location>
        <topology evidence="1">Multi-pass membrane protein</topology>
    </subcellularLocation>
</comment>
<sequence length="201" mass="21848">MGECGCQFEAKNKAQRQVLTVLLMVNALMFFVVMIAGIIAGSTALVADSLDNFADAAVFGISFYAIGKNKGKKNRAALYSGIFQITLAGFALVNVLKRFFFGVEPESSLMIAIALLSLIANVFCLFLMAKHRHQDIHMRASWIFLSNDVIANLGVVIAGILVTLLHSRFPDLIMGLILAIIVLGGGIKIIRETQSKTLQRS</sequence>
<feature type="transmembrane region" description="Helical" evidence="5">
    <location>
        <begin position="76"/>
        <end position="96"/>
    </location>
</feature>
<organism evidence="7 8">
    <name type="scientific">Roseofilum acuticapitatum BLCC-M154</name>
    <dbReference type="NCBI Taxonomy" id="3022444"/>
    <lineage>
        <taxon>Bacteria</taxon>
        <taxon>Bacillati</taxon>
        <taxon>Cyanobacteriota</taxon>
        <taxon>Cyanophyceae</taxon>
        <taxon>Desertifilales</taxon>
        <taxon>Desertifilaceae</taxon>
        <taxon>Roseofilum</taxon>
        <taxon>Roseofilum acuticapitatum</taxon>
    </lineage>
</organism>
<proteinExistence type="predicted"/>
<comment type="caution">
    <text evidence="7">The sequence shown here is derived from an EMBL/GenBank/DDBJ whole genome shotgun (WGS) entry which is preliminary data.</text>
</comment>
<evidence type="ECO:0000313" key="8">
    <source>
        <dbReference type="Proteomes" id="UP001235303"/>
    </source>
</evidence>
<dbReference type="SUPFAM" id="SSF161111">
    <property type="entry name" value="Cation efflux protein transmembrane domain-like"/>
    <property type="match status" value="1"/>
</dbReference>
<evidence type="ECO:0000256" key="5">
    <source>
        <dbReference type="SAM" id="Phobius"/>
    </source>
</evidence>
<feature type="transmembrane region" description="Helical" evidence="5">
    <location>
        <begin position="172"/>
        <end position="190"/>
    </location>
</feature>
<protein>
    <submittedName>
        <fullName evidence="7">Cation transporter</fullName>
    </submittedName>
</protein>
<gene>
    <name evidence="7" type="ORF">PMG71_20540</name>
</gene>
<evidence type="ECO:0000259" key="6">
    <source>
        <dbReference type="Pfam" id="PF01545"/>
    </source>
</evidence>
<dbReference type="PANTHER" id="PTHR11562:SF17">
    <property type="entry name" value="RE54080P-RELATED"/>
    <property type="match status" value="1"/>
</dbReference>
<dbReference type="InterPro" id="IPR050681">
    <property type="entry name" value="CDF/SLC30A"/>
</dbReference>
<keyword evidence="4 5" id="KW-0472">Membrane</keyword>
<evidence type="ECO:0000256" key="2">
    <source>
        <dbReference type="ARBA" id="ARBA00022692"/>
    </source>
</evidence>
<dbReference type="RefSeq" id="WP_283755575.1">
    <property type="nucleotide sequence ID" value="NZ_JAQOSP010000129.1"/>
</dbReference>
<dbReference type="Pfam" id="PF01545">
    <property type="entry name" value="Cation_efflux"/>
    <property type="match status" value="1"/>
</dbReference>
<dbReference type="InterPro" id="IPR027469">
    <property type="entry name" value="Cation_efflux_TMD_sf"/>
</dbReference>
<reference evidence="7 8" key="1">
    <citation type="submission" date="2023-01" db="EMBL/GenBank/DDBJ databases">
        <title>Novel diversity within Roseofilum (Cyanobacteria; Desertifilaceae) from marine benthic mats with descriptions of four novel species.</title>
        <authorList>
            <person name="Wang Y."/>
            <person name="Berthold D.E."/>
            <person name="Hu J."/>
            <person name="Lefler F.W."/>
            <person name="Laughinghouse H.D. IV."/>
        </authorList>
    </citation>
    <scope>NUCLEOTIDE SEQUENCE [LARGE SCALE GENOMIC DNA]</scope>
    <source>
        <strain evidence="7 8">BLCC-M154</strain>
    </source>
</reference>
<evidence type="ECO:0000256" key="4">
    <source>
        <dbReference type="ARBA" id="ARBA00023136"/>
    </source>
</evidence>